<dbReference type="AlphaFoldDB" id="A0A6S7HY67"/>
<dbReference type="InterPro" id="IPR016195">
    <property type="entry name" value="Pol/histidinol_Pase-like"/>
</dbReference>
<evidence type="ECO:0000256" key="4">
    <source>
        <dbReference type="SAM" id="MobiDB-lite"/>
    </source>
</evidence>
<proteinExistence type="inferred from homology"/>
<dbReference type="Gene3D" id="3.20.20.140">
    <property type="entry name" value="Metal-dependent hydrolases"/>
    <property type="match status" value="1"/>
</dbReference>
<protein>
    <submittedName>
        <fullName evidence="5">Ribonuclease P subunit p30</fullName>
    </submittedName>
</protein>
<comment type="subcellular location">
    <subcellularLocation>
        <location evidence="1">Nucleus</location>
    </subcellularLocation>
</comment>
<dbReference type="EMBL" id="CACRXK020006525">
    <property type="protein sequence ID" value="CAB4009647.1"/>
    <property type="molecule type" value="Genomic_DNA"/>
</dbReference>
<sequence length="278" mass="30984">MASFGDISVPYQNDLRVLMKYISTLVNLGYETIAINRTVSPDVKGKGGQDKIPGPPNLTSLPGLEDLKKTCPKLKLLSRITVIIEDQQQVRFIPGETVQSYDIVSVQPTNEKLFQQISQAVECDVISFDMTSRMPFYIKHPQVNLAIERGVSFEILYAPAIRDESLRKHTITNALELIRVCKGRNVVMSSGAEQTIELRGPYDIINLGLLFGLKPDQSKATVSRNVRSIIYHAEARNKTVKGAVSLEKMPVPASSVKRGHENVEQSKESDLKSKKFKV</sequence>
<dbReference type="GO" id="GO:0005655">
    <property type="term" value="C:nucleolar ribonuclease P complex"/>
    <property type="evidence" value="ECO:0007669"/>
    <property type="project" value="TreeGrafter"/>
</dbReference>
<dbReference type="Pfam" id="PF01876">
    <property type="entry name" value="RNase_P_p30"/>
    <property type="match status" value="1"/>
</dbReference>
<comment type="similarity">
    <text evidence="2">Belongs to the eukaryotic/archaeal RNase P protein component 3 family.</text>
</comment>
<reference evidence="5" key="1">
    <citation type="submission" date="2020-04" db="EMBL/GenBank/DDBJ databases">
        <authorList>
            <person name="Alioto T."/>
            <person name="Alioto T."/>
            <person name="Gomez Garrido J."/>
        </authorList>
    </citation>
    <scope>NUCLEOTIDE SEQUENCE</scope>
    <source>
        <strain evidence="5">A484AB</strain>
    </source>
</reference>
<keyword evidence="6" id="KW-1185">Reference proteome</keyword>
<evidence type="ECO:0000313" key="6">
    <source>
        <dbReference type="Proteomes" id="UP001152795"/>
    </source>
</evidence>
<keyword evidence="3" id="KW-0819">tRNA processing</keyword>
<feature type="region of interest" description="Disordered" evidence="4">
    <location>
        <begin position="251"/>
        <end position="278"/>
    </location>
</feature>
<dbReference type="GO" id="GO:0008033">
    <property type="term" value="P:tRNA processing"/>
    <property type="evidence" value="ECO:0007669"/>
    <property type="project" value="UniProtKB-KW"/>
</dbReference>
<evidence type="ECO:0000256" key="3">
    <source>
        <dbReference type="ARBA" id="ARBA00022694"/>
    </source>
</evidence>
<evidence type="ECO:0000256" key="1">
    <source>
        <dbReference type="ARBA" id="ARBA00004123"/>
    </source>
</evidence>
<dbReference type="PANTHER" id="PTHR13031:SF0">
    <property type="entry name" value="RIBONUCLEASE P PROTEIN SUBUNIT P30"/>
    <property type="match status" value="1"/>
</dbReference>
<evidence type="ECO:0000313" key="5">
    <source>
        <dbReference type="EMBL" id="CAB4009647.1"/>
    </source>
</evidence>
<dbReference type="InterPro" id="IPR002738">
    <property type="entry name" value="RNase_P_p30"/>
</dbReference>
<accession>A0A6S7HY67</accession>
<name>A0A6S7HY67_PARCT</name>
<dbReference type="SUPFAM" id="SSF89550">
    <property type="entry name" value="PHP domain-like"/>
    <property type="match status" value="1"/>
</dbReference>
<dbReference type="PANTHER" id="PTHR13031">
    <property type="entry name" value="RIBONUCLEASE P SUBUNIT P30"/>
    <property type="match status" value="1"/>
</dbReference>
<organism evidence="5 6">
    <name type="scientific">Paramuricea clavata</name>
    <name type="common">Red gorgonian</name>
    <name type="synonym">Violescent sea-whip</name>
    <dbReference type="NCBI Taxonomy" id="317549"/>
    <lineage>
        <taxon>Eukaryota</taxon>
        <taxon>Metazoa</taxon>
        <taxon>Cnidaria</taxon>
        <taxon>Anthozoa</taxon>
        <taxon>Octocorallia</taxon>
        <taxon>Malacalcyonacea</taxon>
        <taxon>Plexauridae</taxon>
        <taxon>Paramuricea</taxon>
    </lineage>
</organism>
<dbReference type="OrthoDB" id="17948at2759"/>
<comment type="caution">
    <text evidence="5">The sequence shown here is derived from an EMBL/GenBank/DDBJ whole genome shotgun (WGS) entry which is preliminary data.</text>
</comment>
<evidence type="ECO:0000256" key="2">
    <source>
        <dbReference type="ARBA" id="ARBA00007331"/>
    </source>
</evidence>
<feature type="compositionally biased region" description="Basic and acidic residues" evidence="4">
    <location>
        <begin position="258"/>
        <end position="278"/>
    </location>
</feature>
<gene>
    <name evidence="5" type="ORF">PACLA_8A003841</name>
</gene>
<dbReference type="Proteomes" id="UP001152795">
    <property type="component" value="Unassembled WGS sequence"/>
</dbReference>
<dbReference type="GO" id="GO:0003723">
    <property type="term" value="F:RNA binding"/>
    <property type="evidence" value="ECO:0007669"/>
    <property type="project" value="TreeGrafter"/>
</dbReference>